<comment type="caution">
    <text evidence="1">The sequence shown here is derived from an EMBL/GenBank/DDBJ whole genome shotgun (WGS) entry which is preliminary data.</text>
</comment>
<dbReference type="InterPro" id="IPR016155">
    <property type="entry name" value="Mopterin_synth/thiamin_S_b"/>
</dbReference>
<dbReference type="SUPFAM" id="SSF54285">
    <property type="entry name" value="MoaD/ThiS"/>
    <property type="match status" value="1"/>
</dbReference>
<dbReference type="RefSeq" id="WP_039193506.1">
    <property type="nucleotide sequence ID" value="NZ_JAQRFV010000010.1"/>
</dbReference>
<dbReference type="STRING" id="370622.LA66_12370"/>
<dbReference type="Pfam" id="PF02597">
    <property type="entry name" value="ThiS"/>
    <property type="match status" value="1"/>
</dbReference>
<gene>
    <name evidence="1" type="ORF">LA66_12370</name>
</gene>
<dbReference type="AlphaFoldDB" id="A0A0B1Q5P4"/>
<dbReference type="InterPro" id="IPR003749">
    <property type="entry name" value="ThiS/MoaD-like"/>
</dbReference>
<proteinExistence type="predicted"/>
<name>A0A0B1Q5P4_9HYPH</name>
<accession>A0A0B1Q5P4</accession>
<dbReference type="InterPro" id="IPR012675">
    <property type="entry name" value="Beta-grasp_dom_sf"/>
</dbReference>
<dbReference type="Gene3D" id="3.10.20.30">
    <property type="match status" value="1"/>
</dbReference>
<reference evidence="1 2" key="1">
    <citation type="submission" date="2014-09" db="EMBL/GenBank/DDBJ databases">
        <title>Isolation and characterization of Aurantimonas altamirensis ON-56566 from clinical sample following a dog bite.</title>
        <authorList>
            <person name="Eshaghi A."/>
            <person name="Li A."/>
            <person name="Shahinas D."/>
            <person name="Bahn P."/>
            <person name="Kus J.V."/>
            <person name="Patel S.N."/>
        </authorList>
    </citation>
    <scope>NUCLEOTIDE SEQUENCE [LARGE SCALE GENOMIC DNA]</scope>
    <source>
        <strain evidence="1 2">ON-56566</strain>
    </source>
</reference>
<dbReference type="CDD" id="cd00754">
    <property type="entry name" value="Ubl_MoaD"/>
    <property type="match status" value="1"/>
</dbReference>
<protein>
    <submittedName>
        <fullName evidence="1">Molybdenum cofactor biosynthesis protein MoaD</fullName>
    </submittedName>
</protein>
<dbReference type="Proteomes" id="UP000030826">
    <property type="component" value="Unassembled WGS sequence"/>
</dbReference>
<dbReference type="NCBIfam" id="TIGR01682">
    <property type="entry name" value="moaD"/>
    <property type="match status" value="1"/>
</dbReference>
<dbReference type="OrthoDB" id="9800712at2"/>
<evidence type="ECO:0000313" key="2">
    <source>
        <dbReference type="Proteomes" id="UP000030826"/>
    </source>
</evidence>
<dbReference type="EMBL" id="JRFJ01000003">
    <property type="protein sequence ID" value="KHJ54252.1"/>
    <property type="molecule type" value="Genomic_DNA"/>
</dbReference>
<organism evidence="1 2">
    <name type="scientific">Aureimonas altamirensis</name>
    <dbReference type="NCBI Taxonomy" id="370622"/>
    <lineage>
        <taxon>Bacteria</taxon>
        <taxon>Pseudomonadati</taxon>
        <taxon>Pseudomonadota</taxon>
        <taxon>Alphaproteobacteria</taxon>
        <taxon>Hyphomicrobiales</taxon>
        <taxon>Aurantimonadaceae</taxon>
        <taxon>Aureimonas</taxon>
    </lineage>
</organism>
<sequence length="83" mass="9139">MKLAYFASIRERIGLAGEDVSLPADIGTVADLIRWLEGRGDNYAQALKTPQLVRVALDHEHARHDAPLARVREVAFFPPMTGG</sequence>
<evidence type="ECO:0000313" key="1">
    <source>
        <dbReference type="EMBL" id="KHJ54252.1"/>
    </source>
</evidence>